<proteinExistence type="predicted"/>
<dbReference type="InterPro" id="IPR053746">
    <property type="entry name" value="Viral_HT_Connector_Assembly"/>
</dbReference>
<dbReference type="EMBL" id="LK932311">
    <property type="protein sequence ID" value="CDS82774.1"/>
    <property type="molecule type" value="Genomic_DNA"/>
</dbReference>
<accession>A0A068ZVL8</accession>
<dbReference type="EMBL" id="DAEQIJ010000033">
    <property type="protein sequence ID" value="HBH2622001.1"/>
    <property type="molecule type" value="Genomic_DNA"/>
</dbReference>
<reference evidence="4" key="2">
    <citation type="journal article" date="2018" name="Genome Biol.">
        <title>SKESA: strategic k-mer extension for scrupulous assemblies.</title>
        <authorList>
            <person name="Souvorov A."/>
            <person name="Agarwala R."/>
            <person name="Lipman D.J."/>
        </authorList>
    </citation>
    <scope>NUCLEOTIDE SEQUENCE</scope>
    <source>
        <strain evidence="4">Clostridioides</strain>
    </source>
</reference>
<evidence type="ECO:0000313" key="1">
    <source>
        <dbReference type="EMBL" id="CDS82774.1"/>
    </source>
</evidence>
<dbReference type="Proteomes" id="UP000879542">
    <property type="component" value="Unassembled WGS sequence"/>
</dbReference>
<dbReference type="Gene3D" id="1.10.246.150">
    <property type="match status" value="1"/>
</dbReference>
<dbReference type="InterPro" id="IPR021146">
    <property type="entry name" value="Phage_gp6-like_head-tail"/>
</dbReference>
<name>A0A068ZVL8_CLODI</name>
<dbReference type="Pfam" id="PF05135">
    <property type="entry name" value="Phage_connect_1"/>
    <property type="match status" value="1"/>
</dbReference>
<reference evidence="1" key="1">
    <citation type="submission" date="2014-07" db="EMBL/GenBank/DDBJ databases">
        <authorList>
            <person name="Monot Marc"/>
        </authorList>
    </citation>
    <scope>NUCLEOTIDE SEQUENCE</scope>
    <source>
        <strain evidence="3">7032989</strain>
        <strain evidence="1">7032994</strain>
    </source>
</reference>
<dbReference type="EMBL" id="LK932742">
    <property type="protein sequence ID" value="CDS92604.1"/>
    <property type="molecule type" value="Genomic_DNA"/>
</dbReference>
<organism evidence="1">
    <name type="scientific">Clostridioides difficile</name>
    <name type="common">Peptoclostridium difficile</name>
    <dbReference type="NCBI Taxonomy" id="1496"/>
    <lineage>
        <taxon>Bacteria</taxon>
        <taxon>Bacillati</taxon>
        <taxon>Bacillota</taxon>
        <taxon>Clostridia</taxon>
        <taxon>Peptostreptococcales</taxon>
        <taxon>Peptostreptococcaceae</taxon>
        <taxon>Clostridioides</taxon>
    </lineage>
</organism>
<dbReference type="RefSeq" id="WP_077708705.1">
    <property type="nucleotide sequence ID" value="NZ_BINC01000025.1"/>
</dbReference>
<reference evidence="4" key="3">
    <citation type="submission" date="2021-06" db="EMBL/GenBank/DDBJ databases">
        <authorList>
            <consortium name="NCBI Pathogen Detection Project"/>
        </authorList>
    </citation>
    <scope>NUCLEOTIDE SEQUENCE</scope>
    <source>
        <strain evidence="4">Clostridioides</strain>
    </source>
</reference>
<dbReference type="PATRIC" id="fig|1496.854.peg.1753"/>
<evidence type="ECO:0000313" key="2">
    <source>
        <dbReference type="EMBL" id="CDS84741.1"/>
    </source>
</evidence>
<dbReference type="AlphaFoldDB" id="A0A068ZVL8"/>
<protein>
    <submittedName>
        <fullName evidence="4">Phage head-tail connector protein</fullName>
    </submittedName>
</protein>
<evidence type="ECO:0000313" key="4">
    <source>
        <dbReference type="EMBL" id="HBH2622001.1"/>
    </source>
</evidence>
<dbReference type="EMBL" id="LK932492">
    <property type="protein sequence ID" value="CDS84741.1"/>
    <property type="molecule type" value="Genomic_DNA"/>
</dbReference>
<gene>
    <name evidence="3" type="ORF">BN1095_1020013</name>
    <name evidence="2" type="ORF">BN1096_400013</name>
    <name evidence="1" type="ORF">BN1097_1070021</name>
    <name evidence="4" type="ORF">KRQ00_003821</name>
</gene>
<evidence type="ECO:0000313" key="3">
    <source>
        <dbReference type="EMBL" id="CDS92604.1"/>
    </source>
</evidence>
<sequence>MLDNIKLILNLKDDTYDNLIELYIKKYTTLVLAYCNIETLNSALENIIEDKVIVKLKETILSSSDTSENNKISSISRGGYSVTFNVATAKTTDELMEIKLSQKDKNILNNFRKVKW</sequence>